<dbReference type="SUPFAM" id="SSF52821">
    <property type="entry name" value="Rhodanese/Cell cycle control phosphatase"/>
    <property type="match status" value="1"/>
</dbReference>
<dbReference type="PROSITE" id="PS50206">
    <property type="entry name" value="RHODANESE_3"/>
    <property type="match status" value="1"/>
</dbReference>
<sequence>MIDISAEEFKSRLPELQIVDIRTEAEVQDFDLGGVHLPFDELLEKLNEVDFLRNQEFVIICYTGLQSKIAATILRKRGFEGVRNLTGGLEAFLSI</sequence>
<evidence type="ECO:0000313" key="3">
    <source>
        <dbReference type="Proteomes" id="UP001236569"/>
    </source>
</evidence>
<comment type="caution">
    <text evidence="2">The sequence shown here is derived from an EMBL/GenBank/DDBJ whole genome shotgun (WGS) entry which is preliminary data.</text>
</comment>
<keyword evidence="3" id="KW-1185">Reference proteome</keyword>
<feature type="domain" description="Rhodanese" evidence="1">
    <location>
        <begin position="12"/>
        <end position="94"/>
    </location>
</feature>
<dbReference type="SMART" id="SM00450">
    <property type="entry name" value="RHOD"/>
    <property type="match status" value="1"/>
</dbReference>
<dbReference type="InterPro" id="IPR050229">
    <property type="entry name" value="GlpE_sulfurtransferase"/>
</dbReference>
<name>A0ABT6YNH2_9BACT</name>
<dbReference type="Proteomes" id="UP001236569">
    <property type="component" value="Unassembled WGS sequence"/>
</dbReference>
<protein>
    <submittedName>
        <fullName evidence="2">Rhodanese-like domain-containing protein</fullName>
    </submittedName>
</protein>
<accession>A0ABT6YNH2</accession>
<evidence type="ECO:0000259" key="1">
    <source>
        <dbReference type="PROSITE" id="PS50206"/>
    </source>
</evidence>
<organism evidence="2 3">
    <name type="scientific">Flectobacillus longus</name>
    <dbReference type="NCBI Taxonomy" id="2984207"/>
    <lineage>
        <taxon>Bacteria</taxon>
        <taxon>Pseudomonadati</taxon>
        <taxon>Bacteroidota</taxon>
        <taxon>Cytophagia</taxon>
        <taxon>Cytophagales</taxon>
        <taxon>Flectobacillaceae</taxon>
        <taxon>Flectobacillus</taxon>
    </lineage>
</organism>
<reference evidence="2 3" key="1">
    <citation type="submission" date="2023-05" db="EMBL/GenBank/DDBJ databases">
        <title>Novel species of genus Flectobacillus isolated from stream in China.</title>
        <authorList>
            <person name="Lu H."/>
        </authorList>
    </citation>
    <scope>NUCLEOTIDE SEQUENCE [LARGE SCALE GENOMIC DNA]</scope>
    <source>
        <strain evidence="2 3">DC10W</strain>
    </source>
</reference>
<dbReference type="RefSeq" id="WP_283370177.1">
    <property type="nucleotide sequence ID" value="NZ_JASHID010000008.1"/>
</dbReference>
<dbReference type="InterPro" id="IPR001763">
    <property type="entry name" value="Rhodanese-like_dom"/>
</dbReference>
<dbReference type="CDD" id="cd00158">
    <property type="entry name" value="RHOD"/>
    <property type="match status" value="1"/>
</dbReference>
<dbReference type="EMBL" id="JASHID010000008">
    <property type="protein sequence ID" value="MDI9865124.1"/>
    <property type="molecule type" value="Genomic_DNA"/>
</dbReference>
<dbReference type="PANTHER" id="PTHR43031">
    <property type="entry name" value="FAD-DEPENDENT OXIDOREDUCTASE"/>
    <property type="match status" value="1"/>
</dbReference>
<dbReference type="PANTHER" id="PTHR43031:SF1">
    <property type="entry name" value="PYRIDINE NUCLEOTIDE-DISULPHIDE OXIDOREDUCTASE"/>
    <property type="match status" value="1"/>
</dbReference>
<dbReference type="Pfam" id="PF00581">
    <property type="entry name" value="Rhodanese"/>
    <property type="match status" value="1"/>
</dbReference>
<proteinExistence type="predicted"/>
<gene>
    <name evidence="2" type="ORF">QM480_12365</name>
</gene>
<dbReference type="Gene3D" id="3.40.250.10">
    <property type="entry name" value="Rhodanese-like domain"/>
    <property type="match status" value="1"/>
</dbReference>
<dbReference type="InterPro" id="IPR036873">
    <property type="entry name" value="Rhodanese-like_dom_sf"/>
</dbReference>
<evidence type="ECO:0000313" key="2">
    <source>
        <dbReference type="EMBL" id="MDI9865124.1"/>
    </source>
</evidence>